<dbReference type="InterPro" id="IPR015943">
    <property type="entry name" value="WD40/YVTN_repeat-like_dom_sf"/>
</dbReference>
<protein>
    <recommendedName>
        <fullName evidence="3">WD40 repeat domain-containing protein</fullName>
    </recommendedName>
</protein>
<organism evidence="1 2">
    <name type="scientific">candidate division WOR-3 bacterium</name>
    <dbReference type="NCBI Taxonomy" id="2052148"/>
    <lineage>
        <taxon>Bacteria</taxon>
        <taxon>Bacteria division WOR-3</taxon>
    </lineage>
</organism>
<evidence type="ECO:0000313" key="1">
    <source>
        <dbReference type="EMBL" id="HEC78921.1"/>
    </source>
</evidence>
<dbReference type="EMBL" id="DRIG01000076">
    <property type="protein sequence ID" value="HEC78921.1"/>
    <property type="molecule type" value="Genomic_DNA"/>
</dbReference>
<reference evidence="1" key="1">
    <citation type="journal article" date="2020" name="mSystems">
        <title>Genome- and Community-Level Interaction Insights into Carbon Utilization and Element Cycling Functions of Hydrothermarchaeota in Hydrothermal Sediment.</title>
        <authorList>
            <person name="Zhou Z."/>
            <person name="Liu Y."/>
            <person name="Xu W."/>
            <person name="Pan J."/>
            <person name="Luo Z.H."/>
            <person name="Li M."/>
        </authorList>
    </citation>
    <scope>NUCLEOTIDE SEQUENCE</scope>
    <source>
        <strain evidence="1">HyVt-388</strain>
    </source>
</reference>
<name>A0A9C9EP41_UNCW3</name>
<evidence type="ECO:0008006" key="3">
    <source>
        <dbReference type="Google" id="ProtNLM"/>
    </source>
</evidence>
<dbReference type="Proteomes" id="UP000885826">
    <property type="component" value="Unassembled WGS sequence"/>
</dbReference>
<dbReference type="InterPro" id="IPR011047">
    <property type="entry name" value="Quinoprotein_ADH-like_sf"/>
</dbReference>
<proteinExistence type="predicted"/>
<comment type="caution">
    <text evidence="1">The sequence shown here is derived from an EMBL/GenBank/DDBJ whole genome shotgun (WGS) entry which is preliminary data.</text>
</comment>
<evidence type="ECO:0000313" key="2">
    <source>
        <dbReference type="Proteomes" id="UP000885826"/>
    </source>
</evidence>
<gene>
    <name evidence="1" type="ORF">ENI34_07245</name>
</gene>
<accession>A0A9C9EP41</accession>
<dbReference type="Gene3D" id="2.130.10.10">
    <property type="entry name" value="YVTN repeat-like/Quinoprotein amine dehydrogenase"/>
    <property type="match status" value="1"/>
</dbReference>
<dbReference type="SUPFAM" id="SSF50998">
    <property type="entry name" value="Quinoprotein alcohol dehydrogenase-like"/>
    <property type="match status" value="1"/>
</dbReference>
<sequence length="442" mass="51334">MKQVFLAIIIALMTVGLYGQEPGAVQNEPKVRLKVVYEKTFDEEILDVIFDTATVSIEEAEQMGWKEEAFTEEEKAKGKVLVSYPKVVLISDASKMSYDVSEYPRCRRELRFYRKNGELIKKELIQPRRERVIYSENMRYILRSWVFDEDEAEKEGGVLYKSNGEVVWEKNKNELIAVSREGYVIATDAVFGPESASWYIFYDPLGQEIIRLENPFKDKAEGYNAVKFSSSGNYVVLGSSDFRKTAVILTTKKGKILWQREFSWVSWVPNAADIADNLGIIGTFGIKDVHAFFLNWQGELQWKVRLGIAGNYDIKWSEDQKKAFVISTRGYLWCIDVNDGNFLWFHKEKWATDPSFREKRLSWEIPQFSELNVINDFVYIIGKKGRNWHSSTLFIFDSETGNLLRKIEYPQEKITFVKIDKEIGLINITKRKISILKVEVLK</sequence>
<dbReference type="AlphaFoldDB" id="A0A9C9EP41"/>